<dbReference type="InterPro" id="IPR058912">
    <property type="entry name" value="HTH_animal"/>
</dbReference>
<comment type="caution">
    <text evidence="3">The sequence shown here is derived from an EMBL/GenBank/DDBJ whole genome shotgun (WGS) entry which is preliminary data.</text>
</comment>
<dbReference type="PANTHER" id="PTHR21301">
    <property type="entry name" value="REVERSE TRANSCRIPTASE"/>
    <property type="match status" value="1"/>
</dbReference>
<dbReference type="EMBL" id="CAJNON010000978">
    <property type="protein sequence ID" value="CAF1412041.1"/>
    <property type="molecule type" value="Genomic_DNA"/>
</dbReference>
<dbReference type="EMBL" id="CAJOAY010008037">
    <property type="protein sequence ID" value="CAF4178476.1"/>
    <property type="molecule type" value="Genomic_DNA"/>
</dbReference>
<evidence type="ECO:0000313" key="4">
    <source>
        <dbReference type="Proteomes" id="UP000663881"/>
    </source>
</evidence>
<feature type="domain" description="Helix-turn-helix" evidence="1">
    <location>
        <begin position="57"/>
        <end position="104"/>
    </location>
</feature>
<dbReference type="Proteomes" id="UP000663891">
    <property type="component" value="Unassembled WGS sequence"/>
</dbReference>
<dbReference type="AlphaFoldDB" id="A0A820A2A2"/>
<evidence type="ECO:0000313" key="3">
    <source>
        <dbReference type="EMBL" id="CAF4178476.1"/>
    </source>
</evidence>
<evidence type="ECO:0000259" key="1">
    <source>
        <dbReference type="Pfam" id="PF26215"/>
    </source>
</evidence>
<evidence type="ECO:0000313" key="2">
    <source>
        <dbReference type="EMBL" id="CAF1412041.1"/>
    </source>
</evidence>
<reference evidence="3" key="1">
    <citation type="submission" date="2021-02" db="EMBL/GenBank/DDBJ databases">
        <authorList>
            <person name="Nowell W R."/>
        </authorList>
    </citation>
    <scope>NUCLEOTIDE SEQUENCE</scope>
</reference>
<accession>A0A820A2A2</accession>
<gene>
    <name evidence="3" type="ORF">OKA104_LOCUS39757</name>
    <name evidence="2" type="ORF">VCS650_LOCUS37169</name>
</gene>
<dbReference type="Proteomes" id="UP000663881">
    <property type="component" value="Unassembled WGS sequence"/>
</dbReference>
<dbReference type="Pfam" id="PF26215">
    <property type="entry name" value="HTH_animal"/>
    <property type="match status" value="1"/>
</dbReference>
<dbReference type="PANTHER" id="PTHR21301:SF10">
    <property type="entry name" value="REVERSE TRANSCRIPTASE DOMAIN-CONTAINING PROTEIN"/>
    <property type="match status" value="1"/>
</dbReference>
<proteinExistence type="predicted"/>
<protein>
    <recommendedName>
        <fullName evidence="1">Helix-turn-helix domain-containing protein</fullName>
    </recommendedName>
</protein>
<name>A0A820A2A2_9BILA</name>
<dbReference type="OrthoDB" id="10018421at2759"/>
<sequence length="105" mass="12366">MKRVELIQFPEVANTWHPNIKSDYKIDKNLPFLDVLLTNDSSTLSTSAYHKPATGPYFVPFISDHPRHMFIITIKTSLRRAITHSSSFQTFSYERRYIKLMLLYK</sequence>
<organism evidence="3 4">
    <name type="scientific">Adineta steineri</name>
    <dbReference type="NCBI Taxonomy" id="433720"/>
    <lineage>
        <taxon>Eukaryota</taxon>
        <taxon>Metazoa</taxon>
        <taxon>Spiralia</taxon>
        <taxon>Gnathifera</taxon>
        <taxon>Rotifera</taxon>
        <taxon>Eurotatoria</taxon>
        <taxon>Bdelloidea</taxon>
        <taxon>Adinetida</taxon>
        <taxon>Adinetidae</taxon>
        <taxon>Adineta</taxon>
    </lineage>
</organism>